<evidence type="ECO:0000256" key="13">
    <source>
        <dbReference type="SAM" id="MobiDB-lite"/>
    </source>
</evidence>
<feature type="region of interest" description="Disordered" evidence="13">
    <location>
        <begin position="1"/>
        <end position="21"/>
    </location>
</feature>
<evidence type="ECO:0000256" key="12">
    <source>
        <dbReference type="PIRSR" id="PIRSR630616-3"/>
    </source>
</evidence>
<dbReference type="SUPFAM" id="SSF53300">
    <property type="entry name" value="vWA-like"/>
    <property type="match status" value="2"/>
</dbReference>
<name>A0A8S1GPQ4_9PELO</name>
<keyword evidence="7" id="KW-0460">Magnesium</keyword>
<evidence type="ECO:0000256" key="1">
    <source>
        <dbReference type="ARBA" id="ARBA00001946"/>
    </source>
</evidence>
<gene>
    <name evidence="16" type="ORF">CAUJ_LOCUS1576</name>
</gene>
<evidence type="ECO:0000256" key="9">
    <source>
        <dbReference type="ARBA" id="ARBA00048679"/>
    </source>
</evidence>
<dbReference type="InterPro" id="IPR016186">
    <property type="entry name" value="C-type_lectin-like/link_sf"/>
</dbReference>
<feature type="domain" description="Protein kinase" evidence="14">
    <location>
        <begin position="73"/>
        <end position="326"/>
    </location>
</feature>
<feature type="compositionally biased region" description="Polar residues" evidence="13">
    <location>
        <begin position="841"/>
        <end position="864"/>
    </location>
</feature>
<feature type="cross-link" description="Glycyl lysine isopeptide (Lys-Gly) (interchain with G-Cter in SUMO2)" evidence="12">
    <location>
        <position position="198"/>
    </location>
</feature>
<dbReference type="InterPro" id="IPR011009">
    <property type="entry name" value="Kinase-like_dom_sf"/>
</dbReference>
<dbReference type="OrthoDB" id="1738954at2759"/>
<evidence type="ECO:0000256" key="10">
    <source>
        <dbReference type="PIRSR" id="PIRSR630616-1"/>
    </source>
</evidence>
<feature type="active site" description="Proton acceptor" evidence="10">
    <location>
        <position position="196"/>
    </location>
</feature>
<organism evidence="16 17">
    <name type="scientific">Caenorhabditis auriculariae</name>
    <dbReference type="NCBI Taxonomy" id="2777116"/>
    <lineage>
        <taxon>Eukaryota</taxon>
        <taxon>Metazoa</taxon>
        <taxon>Ecdysozoa</taxon>
        <taxon>Nematoda</taxon>
        <taxon>Chromadorea</taxon>
        <taxon>Rhabditida</taxon>
        <taxon>Rhabditina</taxon>
        <taxon>Rhabditomorpha</taxon>
        <taxon>Rhabditoidea</taxon>
        <taxon>Rhabditidae</taxon>
        <taxon>Peloderinae</taxon>
        <taxon>Caenorhabditis</taxon>
    </lineage>
</organism>
<feature type="compositionally biased region" description="Low complexity" evidence="13">
    <location>
        <begin position="702"/>
        <end position="718"/>
    </location>
</feature>
<evidence type="ECO:0000256" key="11">
    <source>
        <dbReference type="PIRSR" id="PIRSR630616-2"/>
    </source>
</evidence>
<reference evidence="16" key="1">
    <citation type="submission" date="2020-10" db="EMBL/GenBank/DDBJ databases">
        <authorList>
            <person name="Kikuchi T."/>
        </authorList>
    </citation>
    <scope>NUCLEOTIDE SEQUENCE</scope>
    <source>
        <strain evidence="16">NKZ352</strain>
    </source>
</reference>
<keyword evidence="4 11" id="KW-0547">Nucleotide-binding</keyword>
<keyword evidence="2" id="KW-0723">Serine/threonine-protein kinase</keyword>
<keyword evidence="6 11" id="KW-0067">ATP-binding</keyword>
<dbReference type="Gene3D" id="3.10.100.10">
    <property type="entry name" value="Mannose-Binding Protein A, subunit A"/>
    <property type="match status" value="2"/>
</dbReference>
<evidence type="ECO:0000256" key="8">
    <source>
        <dbReference type="ARBA" id="ARBA00047899"/>
    </source>
</evidence>
<dbReference type="CDD" id="cd00037">
    <property type="entry name" value="CLECT"/>
    <property type="match status" value="2"/>
</dbReference>
<comment type="catalytic activity">
    <reaction evidence="9">
        <text>L-seryl-[protein] + ATP = O-phospho-L-seryl-[protein] + ADP + H(+)</text>
        <dbReference type="Rhea" id="RHEA:17989"/>
        <dbReference type="Rhea" id="RHEA-COMP:9863"/>
        <dbReference type="Rhea" id="RHEA-COMP:11604"/>
        <dbReference type="ChEBI" id="CHEBI:15378"/>
        <dbReference type="ChEBI" id="CHEBI:29999"/>
        <dbReference type="ChEBI" id="CHEBI:30616"/>
        <dbReference type="ChEBI" id="CHEBI:83421"/>
        <dbReference type="ChEBI" id="CHEBI:456216"/>
        <dbReference type="EC" id="2.7.11.1"/>
    </reaction>
</comment>
<dbReference type="PROSITE" id="PS50041">
    <property type="entry name" value="C_TYPE_LECTIN_2"/>
    <property type="match status" value="2"/>
</dbReference>
<evidence type="ECO:0000256" key="6">
    <source>
        <dbReference type="ARBA" id="ARBA00022840"/>
    </source>
</evidence>
<dbReference type="SUPFAM" id="SSF56112">
    <property type="entry name" value="Protein kinase-like (PK-like)"/>
    <property type="match status" value="1"/>
</dbReference>
<feature type="domain" description="C-type lectin" evidence="15">
    <location>
        <begin position="554"/>
        <end position="653"/>
    </location>
</feature>
<feature type="binding site" evidence="11">
    <location>
        <position position="102"/>
    </location>
    <ligand>
        <name>ATP</name>
        <dbReference type="ChEBI" id="CHEBI:30616"/>
    </ligand>
</feature>
<accession>A0A8S1GPQ4</accession>
<dbReference type="Gene3D" id="1.10.510.10">
    <property type="entry name" value="Transferase(Phosphotransferase) domain 1"/>
    <property type="match status" value="1"/>
</dbReference>
<feature type="binding site" evidence="11">
    <location>
        <position position="214"/>
    </location>
    <ligand>
        <name>ATP</name>
        <dbReference type="ChEBI" id="CHEBI:30616"/>
    </ligand>
</feature>
<dbReference type="InterPro" id="IPR036465">
    <property type="entry name" value="vWFA_dom_sf"/>
</dbReference>
<evidence type="ECO:0000313" key="16">
    <source>
        <dbReference type="EMBL" id="CAD6185657.1"/>
    </source>
</evidence>
<dbReference type="GO" id="GO:0005524">
    <property type="term" value="F:ATP binding"/>
    <property type="evidence" value="ECO:0007669"/>
    <property type="project" value="UniProtKB-KW"/>
</dbReference>
<dbReference type="InterPro" id="IPR016187">
    <property type="entry name" value="CTDL_fold"/>
</dbReference>
<evidence type="ECO:0000256" key="5">
    <source>
        <dbReference type="ARBA" id="ARBA00022777"/>
    </source>
</evidence>
<comment type="cofactor">
    <cofactor evidence="1">
        <name>Mg(2+)</name>
        <dbReference type="ChEBI" id="CHEBI:18420"/>
    </cofactor>
</comment>
<evidence type="ECO:0000256" key="3">
    <source>
        <dbReference type="ARBA" id="ARBA00022679"/>
    </source>
</evidence>
<keyword evidence="3" id="KW-0808">Transferase</keyword>
<dbReference type="PANTHER" id="PTHR24350">
    <property type="entry name" value="SERINE/THREONINE-PROTEIN KINASE IAL-RELATED"/>
    <property type="match status" value="1"/>
</dbReference>
<dbReference type="InterPro" id="IPR030616">
    <property type="entry name" value="Aur-like"/>
</dbReference>
<dbReference type="CDD" id="cd00198">
    <property type="entry name" value="vWFA"/>
    <property type="match status" value="1"/>
</dbReference>
<dbReference type="PROSITE" id="PS50011">
    <property type="entry name" value="PROTEIN_KINASE_DOM"/>
    <property type="match status" value="1"/>
</dbReference>
<evidence type="ECO:0000313" key="17">
    <source>
        <dbReference type="Proteomes" id="UP000835052"/>
    </source>
</evidence>
<feature type="domain" description="C-type lectin" evidence="15">
    <location>
        <begin position="1090"/>
        <end position="1205"/>
    </location>
</feature>
<dbReference type="SMART" id="SM00220">
    <property type="entry name" value="S_TKc"/>
    <property type="match status" value="1"/>
</dbReference>
<feature type="compositionally biased region" description="Low complexity" evidence="13">
    <location>
        <begin position="733"/>
        <end position="840"/>
    </location>
</feature>
<comment type="catalytic activity">
    <reaction evidence="8">
        <text>L-threonyl-[protein] + ATP = O-phospho-L-threonyl-[protein] + ADP + H(+)</text>
        <dbReference type="Rhea" id="RHEA:46608"/>
        <dbReference type="Rhea" id="RHEA-COMP:11060"/>
        <dbReference type="Rhea" id="RHEA-COMP:11605"/>
        <dbReference type="ChEBI" id="CHEBI:15378"/>
        <dbReference type="ChEBI" id="CHEBI:30013"/>
        <dbReference type="ChEBI" id="CHEBI:30616"/>
        <dbReference type="ChEBI" id="CHEBI:61977"/>
        <dbReference type="ChEBI" id="CHEBI:456216"/>
        <dbReference type="EC" id="2.7.11.1"/>
    </reaction>
</comment>
<evidence type="ECO:0000256" key="4">
    <source>
        <dbReference type="ARBA" id="ARBA00022741"/>
    </source>
</evidence>
<dbReference type="GO" id="GO:0004674">
    <property type="term" value="F:protein serine/threonine kinase activity"/>
    <property type="evidence" value="ECO:0007669"/>
    <property type="project" value="UniProtKB-KW"/>
</dbReference>
<feature type="region of interest" description="Disordered" evidence="13">
    <location>
        <begin position="702"/>
        <end position="864"/>
    </location>
</feature>
<feature type="region of interest" description="Disordered" evidence="13">
    <location>
        <begin position="1208"/>
        <end position="1251"/>
    </location>
</feature>
<proteinExistence type="predicted"/>
<dbReference type="FunFam" id="1.10.510.10:FF:000571">
    <property type="entry name" value="Maternal embryonic leucine zipper kinase"/>
    <property type="match status" value="1"/>
</dbReference>
<dbReference type="InterPro" id="IPR001304">
    <property type="entry name" value="C-type_lectin-like"/>
</dbReference>
<feature type="binding site" evidence="11">
    <location>
        <begin position="200"/>
        <end position="201"/>
    </location>
    <ligand>
        <name>ATP</name>
        <dbReference type="ChEBI" id="CHEBI:30616"/>
    </ligand>
</feature>
<evidence type="ECO:0008006" key="18">
    <source>
        <dbReference type="Google" id="ProtNLM"/>
    </source>
</evidence>
<feature type="binding site" evidence="11">
    <location>
        <begin position="151"/>
        <end position="153"/>
    </location>
    <ligand>
        <name>ATP</name>
        <dbReference type="ChEBI" id="CHEBI:30616"/>
    </ligand>
</feature>
<dbReference type="InterPro" id="IPR000719">
    <property type="entry name" value="Prot_kinase_dom"/>
</dbReference>
<feature type="compositionally biased region" description="Basic and acidic residues" evidence="13">
    <location>
        <begin position="1230"/>
        <end position="1249"/>
    </location>
</feature>
<evidence type="ECO:0000256" key="7">
    <source>
        <dbReference type="ARBA" id="ARBA00022842"/>
    </source>
</evidence>
<keyword evidence="17" id="KW-1185">Reference proteome</keyword>
<comment type="caution">
    <text evidence="16">The sequence shown here is derived from an EMBL/GenBank/DDBJ whole genome shotgun (WGS) entry which is preliminary data.</text>
</comment>
<evidence type="ECO:0000259" key="14">
    <source>
        <dbReference type="PROSITE" id="PS50011"/>
    </source>
</evidence>
<dbReference type="SUPFAM" id="SSF56436">
    <property type="entry name" value="C-type lectin-like"/>
    <property type="match status" value="2"/>
</dbReference>
<dbReference type="Proteomes" id="UP000835052">
    <property type="component" value="Unassembled WGS sequence"/>
</dbReference>
<dbReference type="EMBL" id="CAJGYM010000003">
    <property type="protein sequence ID" value="CAD6185657.1"/>
    <property type="molecule type" value="Genomic_DNA"/>
</dbReference>
<evidence type="ECO:0000256" key="2">
    <source>
        <dbReference type="ARBA" id="ARBA00022527"/>
    </source>
</evidence>
<sequence length="1294" mass="141838">MRSRASSVTNVGQRNAQRKGISLDRNNNAIREINRQPRMVSTAKKREETNELFFKESEFMTRIESSSAMDEQFEVGRVIGRGNFSSVHIARRRSDGFKGVIKQVDKRALRDKCFFVENEVEMLALTSRIHENIIGIIDAFQSPSKYFLFLEYAKYGDLFETIRKRRRMGEREAAVITAQIASALDFLHDSHTVHRDVKPENIFLVGPSSVKLGDFGLACVERGPLYRVCGTPTYCAPEILKETGYGVKVDVWSLGVVLHVMLVGRAPFIAQTQQRLFKLIVQGKLVFEMPDYKGISIKALDLMSRMMRTNAEERPHSREIISHPWIVYHSNNILINFLVLIAEITAQNCSCNPSTSWNDVTVLIDWSSEARSNTNFAIQSIRNNTTRLGVTFFSDKVQVKANLGSGDRDSISFEDVTLSSEGTKGLRSALQVAMDDFRNYNTDGTRKTSPRHRVNSRKVIALFIQVLSDSDGVRKDTELIFEQFRENGGILYIYQMSPTSRDAEDEASRGYYSTMIEDPMMDSFREALCDANCFCPDSVSPYRSSLTGKPEEGCYYPSNAMANLRYAERSCSTLFGSYGKPAHVSAVYNKDQADFLLELAHVADLLIGLSRSSVDEPWRWMDGSTLGESDYQPWMEDAQEMVGVVVQTQSGWKVSSASLSTTFGVVAVHFVAVAFIVGFFSSAVIYQLKYAPMAPPGILNRTKSTTSPTSSTAWTVATDFTPGGVSTTEDVPSTSHSSSSSAGPSTSSSQTSRTASSTTHASQTSPALPTVSTSTAATGSPTSTRGPGASTTETTETYASSTGATSSASSGMHTSPTVSSHSTQTSGGSSISPSVTTITSNLPFSTTKVPTSPQTRTSHLASMSPTTTSMVLPMEEIDFGCGVCNTSILPLNFMLIFQVSKGVNFEQGVQQMESKVKQLLQTLLGNNETKKIGIVSYDDNVYVVRQYSEMTSSQIDEIKIGYNGLSGTNLYEALIKAINQTQLGNLDSGSTANPVFILVASTENRHGVRPAINIVREIQASATFIVYESAAATGGLSDAFPEYSSPGFYGNSMTGTLNGLIDPLCDALCTCSPKMEYIPNPPRNAPKTGCYKNVPISASYDKAIQACASLKNDQCDILANTSIVAIAKTLEEDNFLHSRLDVGQECTWIGLKYDFFYNRYVWADHSFLLASEYNAWPEGIIPVPAQNETCVASCEFKGDLGITWKVNDSGHNGDGDDDDNENVSAWSGMEESRKKENVSRERSGERENVSHTTQKRLCPDVSMWLDGCKAAVLPRLCLCEYACAAIAAVDVFGV</sequence>
<dbReference type="Pfam" id="PF00069">
    <property type="entry name" value="Pkinase"/>
    <property type="match status" value="1"/>
</dbReference>
<dbReference type="Gene3D" id="3.40.50.410">
    <property type="entry name" value="von Willebrand factor, type A domain"/>
    <property type="match status" value="1"/>
</dbReference>
<evidence type="ECO:0000259" key="15">
    <source>
        <dbReference type="PROSITE" id="PS50041"/>
    </source>
</evidence>
<protein>
    <recommendedName>
        <fullName evidence="18">Protein kinase domain-containing protein</fullName>
    </recommendedName>
</protein>
<keyword evidence="5" id="KW-0418">Kinase</keyword>
<feature type="compositionally biased region" description="Polar residues" evidence="13">
    <location>
        <begin position="1"/>
        <end position="15"/>
    </location>
</feature>